<dbReference type="PANTHER" id="PTHR36891">
    <property type="entry name" value="OS01G0127400 PROTEIN"/>
    <property type="match status" value="1"/>
</dbReference>
<feature type="non-terminal residue" evidence="1">
    <location>
        <position position="1"/>
    </location>
</feature>
<organism evidence="1">
    <name type="scientific">marine sediment metagenome</name>
    <dbReference type="NCBI Taxonomy" id="412755"/>
    <lineage>
        <taxon>unclassified sequences</taxon>
        <taxon>metagenomes</taxon>
        <taxon>ecological metagenomes</taxon>
    </lineage>
</organism>
<gene>
    <name evidence="1" type="ORF">LCGC14_1368430</name>
</gene>
<reference evidence="1" key="1">
    <citation type="journal article" date="2015" name="Nature">
        <title>Complex archaea that bridge the gap between prokaryotes and eukaryotes.</title>
        <authorList>
            <person name="Spang A."/>
            <person name="Saw J.H."/>
            <person name="Jorgensen S.L."/>
            <person name="Zaremba-Niedzwiedzka K."/>
            <person name="Martijn J."/>
            <person name="Lind A.E."/>
            <person name="van Eijk R."/>
            <person name="Schleper C."/>
            <person name="Guy L."/>
            <person name="Ettema T.J."/>
        </authorList>
    </citation>
    <scope>NUCLEOTIDE SEQUENCE</scope>
</reference>
<dbReference type="PANTHER" id="PTHR36891:SF1">
    <property type="entry name" value="OS01G0127400 PROTEIN"/>
    <property type="match status" value="1"/>
</dbReference>
<name>A0A0F9K6G9_9ZZZZ</name>
<comment type="caution">
    <text evidence="1">The sequence shown here is derived from an EMBL/GenBank/DDBJ whole genome shotgun (WGS) entry which is preliminary data.</text>
</comment>
<dbReference type="EMBL" id="LAZR01008618">
    <property type="protein sequence ID" value="KKM77603.1"/>
    <property type="molecule type" value="Genomic_DNA"/>
</dbReference>
<evidence type="ECO:0000313" key="1">
    <source>
        <dbReference type="EMBL" id="KKM77603.1"/>
    </source>
</evidence>
<accession>A0A0F9K6G9</accession>
<proteinExistence type="predicted"/>
<dbReference type="AlphaFoldDB" id="A0A0F9K6G9"/>
<sequence length="277" mass="30156">YVDGALLDRFLGGLTGLKRVVTYNKILVICNEITGDTVNAVSAARCTIGVDAEIFKLPTPLNMTACVRHGKAIGMYGGVDALIESIKGMKFDALAIHTPIEVDRETALTYYKEGGVNPWGGIEAIVCRKISTAIDKPVAHAPVENVTADDAELFNIFQSVVPSRIAAEAISCCYLHCVLKGLHRAPRPISVQTATLTARDVDFMVTPTLCWGKPHELCRQQGIFIIAVAENQITYSTISYTDIIVKNYWEAAGYIQAMRAGIHPDSVRSSLSETRIL</sequence>
<dbReference type="Pfam" id="PF11805">
    <property type="entry name" value="DUF3326"/>
    <property type="match status" value="1"/>
</dbReference>
<dbReference type="InterPro" id="IPR021763">
    <property type="entry name" value="DUF3326"/>
</dbReference>
<protein>
    <submittedName>
        <fullName evidence="1">Uncharacterized protein</fullName>
    </submittedName>
</protein>